<accession>A0A9D3WV09</accession>
<evidence type="ECO:0000313" key="3">
    <source>
        <dbReference type="Proteomes" id="UP000827986"/>
    </source>
</evidence>
<reference evidence="2" key="1">
    <citation type="submission" date="2021-09" db="EMBL/GenBank/DDBJ databases">
        <title>The genome of Mauremys mutica provides insights into the evolution of semi-aquatic lifestyle.</title>
        <authorList>
            <person name="Gong S."/>
            <person name="Gao Y."/>
        </authorList>
    </citation>
    <scope>NUCLEOTIDE SEQUENCE</scope>
    <source>
        <strain evidence="2">MM-2020</strain>
        <tissue evidence="2">Muscle</tissue>
    </source>
</reference>
<keyword evidence="3" id="KW-1185">Reference proteome</keyword>
<feature type="compositionally biased region" description="Polar residues" evidence="1">
    <location>
        <begin position="185"/>
        <end position="197"/>
    </location>
</feature>
<comment type="caution">
    <text evidence="2">The sequence shown here is derived from an EMBL/GenBank/DDBJ whole genome shotgun (WGS) entry which is preliminary data.</text>
</comment>
<name>A0A9D3WV09_9SAUR</name>
<sequence length="231" mass="25272">MDLMRGLLGPCWEGQTPLSTAWTGPVRRVCILHGLSWTGAARSQGPSRTRAAGFQDPSTTGADGFQGPSRIGDQILRPLQDSSPQIPLMPTKAAPALLTRLSSLCRYLKFHTHPSLPHSSPNPFNLILALTFLSIPPDQTLFPYWSQGEAGHQLKDSPRARPAAVTAHTLVSGSKAIKWMRHDGLQSSEHTTPTNTYRGRGSMPHSRDSPDWKGLLFCGAPYILHWLGVPR</sequence>
<dbReference type="EMBL" id="JAHDVG010000486">
    <property type="protein sequence ID" value="KAH1167657.1"/>
    <property type="molecule type" value="Genomic_DNA"/>
</dbReference>
<feature type="region of interest" description="Disordered" evidence="1">
    <location>
        <begin position="185"/>
        <end position="205"/>
    </location>
</feature>
<evidence type="ECO:0000313" key="2">
    <source>
        <dbReference type="EMBL" id="KAH1167657.1"/>
    </source>
</evidence>
<organism evidence="2 3">
    <name type="scientific">Mauremys mutica</name>
    <name type="common">yellowpond turtle</name>
    <dbReference type="NCBI Taxonomy" id="74926"/>
    <lineage>
        <taxon>Eukaryota</taxon>
        <taxon>Metazoa</taxon>
        <taxon>Chordata</taxon>
        <taxon>Craniata</taxon>
        <taxon>Vertebrata</taxon>
        <taxon>Euteleostomi</taxon>
        <taxon>Archelosauria</taxon>
        <taxon>Testudinata</taxon>
        <taxon>Testudines</taxon>
        <taxon>Cryptodira</taxon>
        <taxon>Durocryptodira</taxon>
        <taxon>Testudinoidea</taxon>
        <taxon>Geoemydidae</taxon>
        <taxon>Geoemydinae</taxon>
        <taxon>Mauremys</taxon>
    </lineage>
</organism>
<dbReference type="AlphaFoldDB" id="A0A9D3WV09"/>
<feature type="region of interest" description="Disordered" evidence="1">
    <location>
        <begin position="40"/>
        <end position="68"/>
    </location>
</feature>
<proteinExistence type="predicted"/>
<evidence type="ECO:0000256" key="1">
    <source>
        <dbReference type="SAM" id="MobiDB-lite"/>
    </source>
</evidence>
<protein>
    <submittedName>
        <fullName evidence="2">Uncharacterized protein</fullName>
    </submittedName>
</protein>
<dbReference type="Proteomes" id="UP000827986">
    <property type="component" value="Unassembled WGS sequence"/>
</dbReference>
<gene>
    <name evidence="2" type="ORF">KIL84_003140</name>
</gene>